<dbReference type="PROSITE" id="PS50280">
    <property type="entry name" value="SET"/>
    <property type="match status" value="1"/>
</dbReference>
<dbReference type="InterPro" id="IPR002125">
    <property type="entry name" value="CMP_dCMP_dom"/>
</dbReference>
<dbReference type="SUPFAM" id="SSF82199">
    <property type="entry name" value="SET domain"/>
    <property type="match status" value="1"/>
</dbReference>
<dbReference type="SMART" id="SM00317">
    <property type="entry name" value="SET"/>
    <property type="match status" value="1"/>
</dbReference>
<dbReference type="EMBL" id="JAGFBS010000010">
    <property type="protein sequence ID" value="KAG6376943.1"/>
    <property type="molecule type" value="Genomic_DNA"/>
</dbReference>
<dbReference type="SUPFAM" id="SSF53927">
    <property type="entry name" value="Cytidine deaminase-like"/>
    <property type="match status" value="1"/>
</dbReference>
<accession>A0A8I3A9J9</accession>
<dbReference type="Gene3D" id="3.40.140.10">
    <property type="entry name" value="Cytidine Deaminase, domain 2"/>
    <property type="match status" value="1"/>
</dbReference>
<name>A0A8I3A9J9_9AGAM</name>
<dbReference type="GO" id="GO:0005737">
    <property type="term" value="C:cytoplasm"/>
    <property type="evidence" value="ECO:0007669"/>
    <property type="project" value="TreeGrafter"/>
</dbReference>
<feature type="compositionally biased region" description="Polar residues" evidence="3">
    <location>
        <begin position="245"/>
        <end position="270"/>
    </location>
</feature>
<dbReference type="PANTHER" id="PTHR11079:SF156">
    <property type="entry name" value="INACTIVE TRNA-SPECIFIC ADENOSINE DEAMINASE-LIKE PROTEIN 3-RELATED"/>
    <property type="match status" value="1"/>
</dbReference>
<comment type="similarity">
    <text evidence="2">Belongs to the cytidine and deoxycytidylate deaminase family. ADAT3 subfamily.</text>
</comment>
<organism evidence="6 7">
    <name type="scientific">Boletus reticuloceps</name>
    <dbReference type="NCBI Taxonomy" id="495285"/>
    <lineage>
        <taxon>Eukaryota</taxon>
        <taxon>Fungi</taxon>
        <taxon>Dikarya</taxon>
        <taxon>Basidiomycota</taxon>
        <taxon>Agaricomycotina</taxon>
        <taxon>Agaricomycetes</taxon>
        <taxon>Agaricomycetidae</taxon>
        <taxon>Boletales</taxon>
        <taxon>Boletineae</taxon>
        <taxon>Boletaceae</taxon>
        <taxon>Boletoideae</taxon>
        <taxon>Boletus</taxon>
    </lineage>
</organism>
<feature type="region of interest" description="Disordered" evidence="3">
    <location>
        <begin position="162"/>
        <end position="181"/>
    </location>
</feature>
<dbReference type="GO" id="GO:0052717">
    <property type="term" value="F:tRNA-specific adenosine-34 deaminase activity"/>
    <property type="evidence" value="ECO:0007669"/>
    <property type="project" value="UniProtKB-EC"/>
</dbReference>
<evidence type="ECO:0000313" key="7">
    <source>
        <dbReference type="Proteomes" id="UP000683000"/>
    </source>
</evidence>
<dbReference type="InterPro" id="IPR046341">
    <property type="entry name" value="SET_dom_sf"/>
</dbReference>
<dbReference type="GO" id="GO:0002100">
    <property type="term" value="P:tRNA wobble adenosine to inosine editing"/>
    <property type="evidence" value="ECO:0007669"/>
    <property type="project" value="InterPro"/>
</dbReference>
<evidence type="ECO:0000256" key="3">
    <source>
        <dbReference type="SAM" id="MobiDB-lite"/>
    </source>
</evidence>
<evidence type="ECO:0000259" key="5">
    <source>
        <dbReference type="PROSITE" id="PS51747"/>
    </source>
</evidence>
<evidence type="ECO:0000259" key="4">
    <source>
        <dbReference type="PROSITE" id="PS50280"/>
    </source>
</evidence>
<dbReference type="CDD" id="cd10540">
    <property type="entry name" value="SET_SpSet7-like"/>
    <property type="match status" value="1"/>
</dbReference>
<dbReference type="PANTHER" id="PTHR11079">
    <property type="entry name" value="CYTOSINE DEAMINASE FAMILY MEMBER"/>
    <property type="match status" value="1"/>
</dbReference>
<evidence type="ECO:0000256" key="2">
    <source>
        <dbReference type="ARBA" id="ARBA00038160"/>
    </source>
</evidence>
<feature type="domain" description="CMP/dCMP-type deaminase" evidence="5">
    <location>
        <begin position="406"/>
        <end position="522"/>
    </location>
</feature>
<sequence>MYVSLESTAMTGLPITATTTWVLNPTRCHLRTIQGKGRGVFGTIRSQFTLTHSSSSSFSATQTIPARTVIETSPVLLFSKQEYDDHGRHTLLDHYTFNSRDGRMALALGLGSLFNHAENPNVSFSVDIVRERIVYTSTRAIQPDEELCIFYGHQLWFDPVDGPPSRTSDLDENTDSDAWGGLADIQGHTDDNVASASFENVDNIVTEDDLPFTWKKLSLEKEEEQLDDIELGNPTPRSVIGPLLTHSTQSRDGSSTYPIQPTSRRCSSTPTPFPSSIVLTCPPFRWLKQAGLDKDALSHLKRIRRQAALSTLLLDTSPDPPPLPPESALERPYQLPVPRHPARTPTSLALKNTYWPTVLCPRRKWEPEPWTMARVRWASDAVDRLKRAYTDAVIAQNGEVGRDPFMRIRMLMCRQLPVVVHVPIPHPDPTQLSRPFFAYDTRMSTSHPLRHAALDVIRQIADDRAAQPGDEAAKNGAQYLLTGLSLFITHEPCVMCTMALLHSRVKEVFYLVPMPRTGGCGGLTCIPSLKGVNHRFSIGVWKEDPDWPDPLDPTIDV</sequence>
<evidence type="ECO:0000313" key="6">
    <source>
        <dbReference type="EMBL" id="KAG6376943.1"/>
    </source>
</evidence>
<dbReference type="Proteomes" id="UP000683000">
    <property type="component" value="Unassembled WGS sequence"/>
</dbReference>
<gene>
    <name evidence="6" type="ORF">JVT61DRAFT_977</name>
</gene>
<keyword evidence="7" id="KW-1185">Reference proteome</keyword>
<dbReference type="GO" id="GO:0046872">
    <property type="term" value="F:metal ion binding"/>
    <property type="evidence" value="ECO:0007669"/>
    <property type="project" value="UniProtKB-KW"/>
</dbReference>
<dbReference type="Gene3D" id="2.170.270.10">
    <property type="entry name" value="SET domain"/>
    <property type="match status" value="1"/>
</dbReference>
<dbReference type="InterPro" id="IPR001214">
    <property type="entry name" value="SET_dom"/>
</dbReference>
<reference evidence="6" key="1">
    <citation type="submission" date="2021-03" db="EMBL/GenBank/DDBJ databases">
        <title>Evolutionary innovations through gain and loss of genes in the ectomycorrhizal Boletales.</title>
        <authorList>
            <person name="Wu G."/>
            <person name="Miyauchi S."/>
            <person name="Morin E."/>
            <person name="Yang Z.-L."/>
            <person name="Xu J."/>
            <person name="Martin F.M."/>
        </authorList>
    </citation>
    <scope>NUCLEOTIDE SEQUENCE</scope>
    <source>
        <strain evidence="6">BR01</strain>
    </source>
</reference>
<feature type="region of interest" description="Disordered" evidence="3">
    <location>
        <begin position="230"/>
        <end position="272"/>
    </location>
</feature>
<proteinExistence type="inferred from homology"/>
<dbReference type="InterPro" id="IPR016193">
    <property type="entry name" value="Cytidine_deaminase-like"/>
</dbReference>
<dbReference type="Pfam" id="PF00383">
    <property type="entry name" value="dCMP_cyt_deam_1"/>
    <property type="match status" value="1"/>
</dbReference>
<keyword evidence="1" id="KW-0819">tRNA processing</keyword>
<protein>
    <recommendedName>
        <fullName evidence="8">SET domain-containing protein</fullName>
    </recommendedName>
</protein>
<dbReference type="AlphaFoldDB" id="A0A8I3A9J9"/>
<evidence type="ECO:0008006" key="8">
    <source>
        <dbReference type="Google" id="ProtNLM"/>
    </source>
</evidence>
<dbReference type="GO" id="GO:0005634">
    <property type="term" value="C:nucleus"/>
    <property type="evidence" value="ECO:0007669"/>
    <property type="project" value="TreeGrafter"/>
</dbReference>
<evidence type="ECO:0000256" key="1">
    <source>
        <dbReference type="ARBA" id="ARBA00022694"/>
    </source>
</evidence>
<dbReference type="OrthoDB" id="3180714at2759"/>
<dbReference type="PROSITE" id="PS51747">
    <property type="entry name" value="CYT_DCMP_DEAMINASES_2"/>
    <property type="match status" value="1"/>
</dbReference>
<dbReference type="CDD" id="cd01285">
    <property type="entry name" value="nucleoside_deaminase"/>
    <property type="match status" value="1"/>
</dbReference>
<feature type="domain" description="SET" evidence="4">
    <location>
        <begin position="26"/>
        <end position="152"/>
    </location>
</feature>
<comment type="caution">
    <text evidence="6">The sequence shown here is derived from an EMBL/GenBank/DDBJ whole genome shotgun (WGS) entry which is preliminary data.</text>
</comment>
<dbReference type="Pfam" id="PF00856">
    <property type="entry name" value="SET"/>
    <property type="match status" value="1"/>
</dbReference>